<keyword evidence="2" id="KW-1185">Reference proteome</keyword>
<name>A0AAX4NG90_9ARCH</name>
<dbReference type="AlphaFoldDB" id="A0AAX4NG90"/>
<dbReference type="GeneID" id="95967121"/>
<reference evidence="1 2" key="1">
    <citation type="submission" date="2023-09" db="EMBL/GenBank/DDBJ databases">
        <authorList>
            <person name="Golyshina O.V."/>
            <person name="Lunev E.A."/>
            <person name="Bargiela R."/>
            <person name="Gaines M.C."/>
            <person name="Daum B."/>
            <person name="Bale N.J."/>
            <person name="Koenen M."/>
            <person name="Sinninghe Damst J.S."/>
            <person name="Yakimov M."/>
            <person name="Golyshin P.N."/>
        </authorList>
    </citation>
    <scope>NUCLEOTIDE SEQUENCE [LARGE SCALE GENOMIC DNA]</scope>
    <source>
        <strain evidence="1 2">M1</strain>
    </source>
</reference>
<organism evidence="1 2">
    <name type="scientific">Oxyplasma meridianum</name>
    <dbReference type="NCBI Taxonomy" id="3073602"/>
    <lineage>
        <taxon>Archaea</taxon>
        <taxon>Methanobacteriati</taxon>
        <taxon>Thermoplasmatota</taxon>
        <taxon>Thermoplasmata</taxon>
        <taxon>Thermoplasmatales</taxon>
        <taxon>Thermoplasmataceae</taxon>
        <taxon>Oxyplasma</taxon>
    </lineage>
</organism>
<evidence type="ECO:0000313" key="2">
    <source>
        <dbReference type="Proteomes" id="UP001451606"/>
    </source>
</evidence>
<dbReference type="EMBL" id="CP133772">
    <property type="protein sequence ID" value="WYX99851.1"/>
    <property type="molecule type" value="Genomic_DNA"/>
</dbReference>
<proteinExistence type="predicted"/>
<dbReference type="RefSeq" id="WP_393972232.1">
    <property type="nucleotide sequence ID" value="NZ_CP133772.1"/>
</dbReference>
<dbReference type="SUPFAM" id="SSF52540">
    <property type="entry name" value="P-loop containing nucleoside triphosphate hydrolases"/>
    <property type="match status" value="1"/>
</dbReference>
<protein>
    <submittedName>
        <fullName evidence="1">AAA family ATPase</fullName>
    </submittedName>
</protein>
<dbReference type="Proteomes" id="UP001451606">
    <property type="component" value="Chromosome"/>
</dbReference>
<evidence type="ECO:0000313" key="1">
    <source>
        <dbReference type="EMBL" id="WYX99851.1"/>
    </source>
</evidence>
<dbReference type="Gene3D" id="3.40.50.300">
    <property type="entry name" value="P-loop containing nucleotide triphosphate hydrolases"/>
    <property type="match status" value="1"/>
</dbReference>
<dbReference type="Pfam" id="PF13238">
    <property type="entry name" value="AAA_18"/>
    <property type="match status" value="1"/>
</dbReference>
<accession>A0AAX4NG90</accession>
<dbReference type="InterPro" id="IPR027417">
    <property type="entry name" value="P-loop_NTPase"/>
</dbReference>
<sequence>MSGVPGSGKTTLCRLLNEYGYRCTSLVEIGISLGCIKGEEADIDCLRAKLVPSQYTIIEGHYAHLMKCSHAIILERGMEDLRRVYESRGYEIEKINENMEVQESGTIYSEALDTLPSTKIFTVKNIGIMDEVVSNVRQILDKILA</sequence>
<dbReference type="KEGG" id="omr:OXIME_000396"/>
<gene>
    <name evidence="1" type="ORF">OXIME_000396</name>
</gene>